<dbReference type="EMBL" id="JACCCC010000001">
    <property type="protein sequence ID" value="NYE46768.1"/>
    <property type="molecule type" value="Genomic_DNA"/>
</dbReference>
<dbReference type="AlphaFoldDB" id="A0A852TS40"/>
<proteinExistence type="predicted"/>
<evidence type="ECO:0000313" key="3">
    <source>
        <dbReference type="Proteomes" id="UP000589036"/>
    </source>
</evidence>
<keyword evidence="3" id="KW-1185">Reference proteome</keyword>
<reference evidence="2 3" key="1">
    <citation type="submission" date="2020-07" db="EMBL/GenBank/DDBJ databases">
        <title>Sequencing the genomes of 1000 actinobacteria strains.</title>
        <authorList>
            <person name="Klenk H.-P."/>
        </authorList>
    </citation>
    <scope>NUCLEOTIDE SEQUENCE [LARGE SCALE GENOMIC DNA]</scope>
    <source>
        <strain evidence="2 3">CXB654</strain>
    </source>
</reference>
<evidence type="ECO:0000256" key="1">
    <source>
        <dbReference type="SAM" id="MobiDB-lite"/>
    </source>
</evidence>
<dbReference type="RefSeq" id="WP_179642822.1">
    <property type="nucleotide sequence ID" value="NZ_BAAAYY010000033.1"/>
</dbReference>
<feature type="compositionally biased region" description="Polar residues" evidence="1">
    <location>
        <begin position="12"/>
        <end position="21"/>
    </location>
</feature>
<protein>
    <submittedName>
        <fullName evidence="2">Uncharacterized protein</fullName>
    </submittedName>
</protein>
<comment type="caution">
    <text evidence="2">The sequence shown here is derived from an EMBL/GenBank/DDBJ whole genome shotgun (WGS) entry which is preliminary data.</text>
</comment>
<evidence type="ECO:0000313" key="2">
    <source>
        <dbReference type="EMBL" id="NYE46768.1"/>
    </source>
</evidence>
<accession>A0A852TS40</accession>
<gene>
    <name evidence="2" type="ORF">HDA32_001888</name>
</gene>
<feature type="region of interest" description="Disordered" evidence="1">
    <location>
        <begin position="1"/>
        <end position="21"/>
    </location>
</feature>
<dbReference type="Proteomes" id="UP000589036">
    <property type="component" value="Unassembled WGS sequence"/>
</dbReference>
<name>A0A852TS40_9ACTN</name>
<sequence>MNGENRRRPGGTATNHTTVIHNSGDGNQFAVGDHASAPRAVVHGHPADTAALVRQLWDALPDLGLDEVDQADYVQAVSHIEEEANRDRPRQGRIRRALETVADLLSDRPVEAAQLALAAAGTLAQFYGLAAGG</sequence>
<organism evidence="2 3">
    <name type="scientific">Spinactinospora alkalitolerans</name>
    <dbReference type="NCBI Taxonomy" id="687207"/>
    <lineage>
        <taxon>Bacteria</taxon>
        <taxon>Bacillati</taxon>
        <taxon>Actinomycetota</taxon>
        <taxon>Actinomycetes</taxon>
        <taxon>Streptosporangiales</taxon>
        <taxon>Nocardiopsidaceae</taxon>
        <taxon>Spinactinospora</taxon>
    </lineage>
</organism>